<evidence type="ECO:0000313" key="2">
    <source>
        <dbReference type="EMBL" id="GFH30723.1"/>
    </source>
</evidence>
<dbReference type="InterPro" id="IPR003029">
    <property type="entry name" value="S1_domain"/>
</dbReference>
<accession>A0A6A0AEI5</accession>
<organism evidence="2 3">
    <name type="scientific">Haematococcus lacustris</name>
    <name type="common">Green alga</name>
    <name type="synonym">Haematococcus pluvialis</name>
    <dbReference type="NCBI Taxonomy" id="44745"/>
    <lineage>
        <taxon>Eukaryota</taxon>
        <taxon>Viridiplantae</taxon>
        <taxon>Chlorophyta</taxon>
        <taxon>core chlorophytes</taxon>
        <taxon>Chlorophyceae</taxon>
        <taxon>CS clade</taxon>
        <taxon>Chlamydomonadales</taxon>
        <taxon>Haematococcaceae</taxon>
        <taxon>Haematococcus</taxon>
    </lineage>
</organism>
<evidence type="ECO:0000313" key="3">
    <source>
        <dbReference type="Proteomes" id="UP000485058"/>
    </source>
</evidence>
<dbReference type="AlphaFoldDB" id="A0A6A0AEI5"/>
<dbReference type="InterPro" id="IPR012340">
    <property type="entry name" value="NA-bd_OB-fold"/>
</dbReference>
<name>A0A6A0AEI5_HAELA</name>
<dbReference type="EMBL" id="BLLF01005093">
    <property type="protein sequence ID" value="GFH30723.1"/>
    <property type="molecule type" value="Genomic_DNA"/>
</dbReference>
<keyword evidence="3" id="KW-1185">Reference proteome</keyword>
<sequence>MYTHTFFQQPPAAGAVAGYVQYNVVQARCNTTNRLFTPRTLRRPVSTPFLRPLICYAAAEPTPEAATTSVKAVVVSATNDRSIQVSTKALELVPGQMKTDKQAVFANAAEGLAQYLVSKKEIMDQRQQALTQLQVGTVVTGTAKLRRKDGWLVELDGVAAQVHRSNLDDNLERGQSVQILITGINEQSAVALATARFEKKPDGTYQPLPRLRAKLTETKAAAKPAVEPASKA</sequence>
<proteinExistence type="predicted"/>
<comment type="caution">
    <text evidence="2">The sequence shown here is derived from an EMBL/GenBank/DDBJ whole genome shotgun (WGS) entry which is preliminary data.</text>
</comment>
<evidence type="ECO:0000259" key="1">
    <source>
        <dbReference type="PROSITE" id="PS50126"/>
    </source>
</evidence>
<dbReference type="SUPFAM" id="SSF50249">
    <property type="entry name" value="Nucleic acid-binding proteins"/>
    <property type="match status" value="1"/>
</dbReference>
<gene>
    <name evidence="2" type="ORF">HaLaN_29624</name>
</gene>
<dbReference type="PROSITE" id="PS50126">
    <property type="entry name" value="S1"/>
    <property type="match status" value="1"/>
</dbReference>
<dbReference type="Proteomes" id="UP000485058">
    <property type="component" value="Unassembled WGS sequence"/>
</dbReference>
<protein>
    <recommendedName>
        <fullName evidence="1">S1 motif domain-containing protein</fullName>
    </recommendedName>
</protein>
<reference evidence="2 3" key="1">
    <citation type="submission" date="2020-02" db="EMBL/GenBank/DDBJ databases">
        <title>Draft genome sequence of Haematococcus lacustris strain NIES-144.</title>
        <authorList>
            <person name="Morimoto D."/>
            <person name="Nakagawa S."/>
            <person name="Yoshida T."/>
            <person name="Sawayama S."/>
        </authorList>
    </citation>
    <scope>NUCLEOTIDE SEQUENCE [LARGE SCALE GENOMIC DNA]</scope>
    <source>
        <strain evidence="2 3">NIES-144</strain>
    </source>
</reference>
<dbReference type="GO" id="GO:0003676">
    <property type="term" value="F:nucleic acid binding"/>
    <property type="evidence" value="ECO:0007669"/>
    <property type="project" value="InterPro"/>
</dbReference>
<feature type="domain" description="S1 motif" evidence="1">
    <location>
        <begin position="136"/>
        <end position="196"/>
    </location>
</feature>